<evidence type="ECO:0000313" key="2">
    <source>
        <dbReference type="EMBL" id="SVA31576.1"/>
    </source>
</evidence>
<dbReference type="CDD" id="cd21133">
    <property type="entry name" value="EVE"/>
    <property type="match status" value="1"/>
</dbReference>
<organism evidence="2">
    <name type="scientific">marine metagenome</name>
    <dbReference type="NCBI Taxonomy" id="408172"/>
    <lineage>
        <taxon>unclassified sequences</taxon>
        <taxon>metagenomes</taxon>
        <taxon>ecological metagenomes</taxon>
    </lineage>
</organism>
<evidence type="ECO:0000259" key="1">
    <source>
        <dbReference type="Pfam" id="PF01878"/>
    </source>
</evidence>
<dbReference type="SUPFAM" id="SSF88697">
    <property type="entry name" value="PUA domain-like"/>
    <property type="match status" value="1"/>
</dbReference>
<dbReference type="EMBL" id="UINC01007130">
    <property type="protein sequence ID" value="SVA31576.1"/>
    <property type="molecule type" value="Genomic_DNA"/>
</dbReference>
<dbReference type="PANTHER" id="PTHR14087">
    <property type="entry name" value="THYMOCYTE NUCLEAR PROTEIN 1"/>
    <property type="match status" value="1"/>
</dbReference>
<protein>
    <recommendedName>
        <fullName evidence="1">EVE domain-containing protein</fullName>
    </recommendedName>
</protein>
<dbReference type="InterPro" id="IPR002740">
    <property type="entry name" value="EVE_domain"/>
</dbReference>
<dbReference type="AlphaFoldDB" id="A0A381UTW3"/>
<accession>A0A381UTW3</accession>
<sequence length="166" mass="18788">MADSLRGASMPEKRYWLFKSEPNAYSFDDLMNEPDGWAEWDGVRNYQARNSMRDDMKVGDGILFYHSNAKPLSVVGVASVVREGYDDFHGLDPDDQHYDPKATHAKPIWSMVDIKAERPLPNLVTLGDIKANPKLKDMLLIRKGMRLSIQPVTKEEFDEVISMGGA</sequence>
<dbReference type="Gene3D" id="3.10.590.10">
    <property type="entry name" value="ph1033 like domains"/>
    <property type="match status" value="1"/>
</dbReference>
<dbReference type="PANTHER" id="PTHR14087:SF7">
    <property type="entry name" value="THYMOCYTE NUCLEAR PROTEIN 1"/>
    <property type="match status" value="1"/>
</dbReference>
<name>A0A381UTW3_9ZZZZ</name>
<dbReference type="InterPro" id="IPR047197">
    <property type="entry name" value="THYN1-like_EVE"/>
</dbReference>
<dbReference type="Pfam" id="PF01878">
    <property type="entry name" value="EVE"/>
    <property type="match status" value="1"/>
</dbReference>
<dbReference type="InterPro" id="IPR015947">
    <property type="entry name" value="PUA-like_sf"/>
</dbReference>
<gene>
    <name evidence="2" type="ORF">METZ01_LOCUS84430</name>
</gene>
<feature type="domain" description="EVE" evidence="1">
    <location>
        <begin position="14"/>
        <end position="163"/>
    </location>
</feature>
<dbReference type="GO" id="GO:0005634">
    <property type="term" value="C:nucleus"/>
    <property type="evidence" value="ECO:0007669"/>
    <property type="project" value="TreeGrafter"/>
</dbReference>
<proteinExistence type="predicted"/>
<dbReference type="InterPro" id="IPR052181">
    <property type="entry name" value="5hmC_binding"/>
</dbReference>
<reference evidence="2" key="1">
    <citation type="submission" date="2018-05" db="EMBL/GenBank/DDBJ databases">
        <authorList>
            <person name="Lanie J.A."/>
            <person name="Ng W.-L."/>
            <person name="Kazmierczak K.M."/>
            <person name="Andrzejewski T.M."/>
            <person name="Davidsen T.M."/>
            <person name="Wayne K.J."/>
            <person name="Tettelin H."/>
            <person name="Glass J.I."/>
            <person name="Rusch D."/>
            <person name="Podicherti R."/>
            <person name="Tsui H.-C.T."/>
            <person name="Winkler M.E."/>
        </authorList>
    </citation>
    <scope>NUCLEOTIDE SEQUENCE</scope>
</reference>